<dbReference type="InterPro" id="IPR013780">
    <property type="entry name" value="Glyco_hydro_b"/>
</dbReference>
<dbReference type="GO" id="GO:0016139">
    <property type="term" value="P:glycoside catabolic process"/>
    <property type="evidence" value="ECO:0007669"/>
    <property type="project" value="TreeGrafter"/>
</dbReference>
<dbReference type="EMBL" id="SJPY01000011">
    <property type="protein sequence ID" value="TWU34588.1"/>
    <property type="molecule type" value="Genomic_DNA"/>
</dbReference>
<feature type="domain" description="Glycoside hydrolase family 29 N-terminal" evidence="8">
    <location>
        <begin position="37"/>
        <end position="407"/>
    </location>
</feature>
<dbReference type="GO" id="GO:0006004">
    <property type="term" value="P:fucose metabolic process"/>
    <property type="evidence" value="ECO:0007669"/>
    <property type="project" value="InterPro"/>
</dbReference>
<dbReference type="InterPro" id="IPR000933">
    <property type="entry name" value="Glyco_hydro_29"/>
</dbReference>
<dbReference type="RefSeq" id="WP_146602612.1">
    <property type="nucleotide sequence ID" value="NZ_SJPY01000011.1"/>
</dbReference>
<evidence type="ECO:0000259" key="8">
    <source>
        <dbReference type="Pfam" id="PF01120"/>
    </source>
</evidence>
<protein>
    <recommendedName>
        <fullName evidence="2">alpha-L-fucosidase</fullName>
        <ecNumber evidence="2">3.2.1.51</ecNumber>
    </recommendedName>
</protein>
<organism evidence="9 10">
    <name type="scientific">Novipirellula aureliae</name>
    <dbReference type="NCBI Taxonomy" id="2527966"/>
    <lineage>
        <taxon>Bacteria</taxon>
        <taxon>Pseudomonadati</taxon>
        <taxon>Planctomycetota</taxon>
        <taxon>Planctomycetia</taxon>
        <taxon>Pirellulales</taxon>
        <taxon>Pirellulaceae</taxon>
        <taxon>Novipirellula</taxon>
    </lineage>
</organism>
<accession>A0A5C6DD19</accession>
<feature type="region of interest" description="Disordered" evidence="6">
    <location>
        <begin position="437"/>
        <end position="460"/>
    </location>
</feature>
<comment type="caution">
    <text evidence="9">The sequence shown here is derived from an EMBL/GenBank/DDBJ whole genome shotgun (WGS) entry which is preliminary data.</text>
</comment>
<dbReference type="EC" id="3.2.1.51" evidence="2"/>
<dbReference type="PANTHER" id="PTHR10030">
    <property type="entry name" value="ALPHA-L-FUCOSIDASE"/>
    <property type="match status" value="1"/>
</dbReference>
<dbReference type="SMART" id="SM00812">
    <property type="entry name" value="Alpha_L_fucos"/>
    <property type="match status" value="1"/>
</dbReference>
<dbReference type="Pfam" id="PF01120">
    <property type="entry name" value="Alpha_L_fucos"/>
    <property type="match status" value="1"/>
</dbReference>
<keyword evidence="10" id="KW-1185">Reference proteome</keyword>
<proteinExistence type="inferred from homology"/>
<feature type="signal peptide" evidence="7">
    <location>
        <begin position="1"/>
        <end position="32"/>
    </location>
</feature>
<dbReference type="SUPFAM" id="SSF51445">
    <property type="entry name" value="(Trans)glycosidases"/>
    <property type="match status" value="1"/>
</dbReference>
<name>A0A5C6DD19_9BACT</name>
<dbReference type="GO" id="GO:0005764">
    <property type="term" value="C:lysosome"/>
    <property type="evidence" value="ECO:0007669"/>
    <property type="project" value="TreeGrafter"/>
</dbReference>
<evidence type="ECO:0000256" key="5">
    <source>
        <dbReference type="ARBA" id="ARBA00023295"/>
    </source>
</evidence>
<evidence type="ECO:0000256" key="6">
    <source>
        <dbReference type="SAM" id="MobiDB-lite"/>
    </source>
</evidence>
<evidence type="ECO:0000256" key="1">
    <source>
        <dbReference type="ARBA" id="ARBA00007951"/>
    </source>
</evidence>
<dbReference type="AlphaFoldDB" id="A0A5C6DD19"/>
<keyword evidence="4" id="KW-0378">Hydrolase</keyword>
<evidence type="ECO:0000256" key="2">
    <source>
        <dbReference type="ARBA" id="ARBA00012662"/>
    </source>
</evidence>
<dbReference type="Gene3D" id="2.60.40.1180">
    <property type="entry name" value="Golgi alpha-mannosidase II"/>
    <property type="match status" value="1"/>
</dbReference>
<sequence length="551" mass="62510" precursor="true">MNTTKQSGCAILQGMKGILLFLSLVVSTTCYAQDEDLSWEALSEQYEVPQWFTDARFGVWVHWGAQSVPEYGGGWYARHMYMQDVGRETFGKNAYPYHLKTFGHPSEVGFKDVIHHWKAENFDADSLLRYFTENLGARYFMALAHHHDNFDNWDSTYQEWNSVNVGPKRDIIGEFSESAKKFGVPFGVTTHDERFFDWNLPAFGADNSGEFKDIPYDGRLTKKDGIGKWWEGFDPANLYGIPPEKRTPEWMEAWKQNWLLRMKELLTKYDPDYLWFDGRGFPYGDYGKEAFRTFYNQSLNEHGKINAVIAGKIPGGDPGIVHDIEQGVESVISAEPWQSICTYTHWFYKKDDELRHDAKSTIQLLIDVVSKNGNFVLNVELLPDGTIPPDHKVILDGFGAWLKLNGDAIYGTSPWKVHGDNLLSRLADADSKNANAANSDLSAAKRSRSKQFNNRTKDSPAYGHEEVRFTVKDDALYMFVLNPSEGEIELPSLGLNSAYRPKPIQSIRLIGSDAEVKFNQSGDTLILEVPANRPTPYAAVFQVEGALDSEQ</sequence>
<gene>
    <name evidence="9" type="ORF">Q31b_55430</name>
</gene>
<reference evidence="9 10" key="1">
    <citation type="submission" date="2019-02" db="EMBL/GenBank/DDBJ databases">
        <title>Deep-cultivation of Planctomycetes and their phenomic and genomic characterization uncovers novel biology.</title>
        <authorList>
            <person name="Wiegand S."/>
            <person name="Jogler M."/>
            <person name="Boedeker C."/>
            <person name="Pinto D."/>
            <person name="Vollmers J."/>
            <person name="Rivas-Marin E."/>
            <person name="Kohn T."/>
            <person name="Peeters S.H."/>
            <person name="Heuer A."/>
            <person name="Rast P."/>
            <person name="Oberbeckmann S."/>
            <person name="Bunk B."/>
            <person name="Jeske O."/>
            <person name="Meyerdierks A."/>
            <person name="Storesund J.E."/>
            <person name="Kallscheuer N."/>
            <person name="Luecker S."/>
            <person name="Lage O.M."/>
            <person name="Pohl T."/>
            <person name="Merkel B.J."/>
            <person name="Hornburger P."/>
            <person name="Mueller R.-W."/>
            <person name="Bruemmer F."/>
            <person name="Labrenz M."/>
            <person name="Spormann A.M."/>
            <person name="Op Den Camp H."/>
            <person name="Overmann J."/>
            <person name="Amann R."/>
            <person name="Jetten M.S.M."/>
            <person name="Mascher T."/>
            <person name="Medema M.H."/>
            <person name="Devos D.P."/>
            <person name="Kaster A.-K."/>
            <person name="Ovreas L."/>
            <person name="Rohde M."/>
            <person name="Galperin M.Y."/>
            <person name="Jogler C."/>
        </authorList>
    </citation>
    <scope>NUCLEOTIDE SEQUENCE [LARGE SCALE GENOMIC DNA]</scope>
    <source>
        <strain evidence="9 10">Q31b</strain>
    </source>
</reference>
<dbReference type="PANTHER" id="PTHR10030:SF37">
    <property type="entry name" value="ALPHA-L-FUCOSIDASE-RELATED"/>
    <property type="match status" value="1"/>
</dbReference>
<keyword evidence="3 7" id="KW-0732">Signal</keyword>
<feature type="chain" id="PRO_5022971753" description="alpha-L-fucosidase" evidence="7">
    <location>
        <begin position="33"/>
        <end position="551"/>
    </location>
</feature>
<comment type="similarity">
    <text evidence="1">Belongs to the glycosyl hydrolase 29 family.</text>
</comment>
<evidence type="ECO:0000256" key="3">
    <source>
        <dbReference type="ARBA" id="ARBA00022729"/>
    </source>
</evidence>
<keyword evidence="5" id="KW-0326">Glycosidase</keyword>
<dbReference type="Gene3D" id="3.20.20.80">
    <property type="entry name" value="Glycosidases"/>
    <property type="match status" value="1"/>
</dbReference>
<dbReference type="InterPro" id="IPR057739">
    <property type="entry name" value="Glyco_hydro_29_N"/>
</dbReference>
<dbReference type="Proteomes" id="UP000315471">
    <property type="component" value="Unassembled WGS sequence"/>
</dbReference>
<evidence type="ECO:0000256" key="4">
    <source>
        <dbReference type="ARBA" id="ARBA00022801"/>
    </source>
</evidence>
<evidence type="ECO:0000313" key="10">
    <source>
        <dbReference type="Proteomes" id="UP000315471"/>
    </source>
</evidence>
<dbReference type="GO" id="GO:0004560">
    <property type="term" value="F:alpha-L-fucosidase activity"/>
    <property type="evidence" value="ECO:0007669"/>
    <property type="project" value="InterPro"/>
</dbReference>
<evidence type="ECO:0000256" key="7">
    <source>
        <dbReference type="SAM" id="SignalP"/>
    </source>
</evidence>
<evidence type="ECO:0000313" key="9">
    <source>
        <dbReference type="EMBL" id="TWU34588.1"/>
    </source>
</evidence>
<dbReference type="OrthoDB" id="9760597at2"/>
<dbReference type="InterPro" id="IPR017853">
    <property type="entry name" value="GH"/>
</dbReference>